<dbReference type="Proteomes" id="UP000774958">
    <property type="component" value="Unassembled WGS sequence"/>
</dbReference>
<name>A0ABS7VDC1_9GAMM</name>
<feature type="transmembrane region" description="Helical" evidence="2">
    <location>
        <begin position="200"/>
        <end position="225"/>
    </location>
</feature>
<dbReference type="EMBL" id="JAIRBT010000020">
    <property type="protein sequence ID" value="MBZ6067385.1"/>
    <property type="molecule type" value="Genomic_DNA"/>
</dbReference>
<keyword evidence="4" id="KW-0406">Ion transport</keyword>
<evidence type="ECO:0000256" key="2">
    <source>
        <dbReference type="SAM" id="Phobius"/>
    </source>
</evidence>
<sequence length="399" mass="43569">MSRWNRFRQGMRQGWQSLRHGMVALAVLLNGLLIFRTIYGMPVDLLDIFHLRTLTGLDLSLLINGPWFMLGVFLVLSTLGLLFRARLAWALSLVLLLITLIYMLRFYPNLHPNAALCLATMASLLLLRRDFNRSSATAGSIFAFISFASLLFYSSYGALYLGDGFEPPIENLMGAFYFSIETMTTVGYGDILPVSEAARLFTVSVIIAGITVFATSMSTIFGPLISGGLSKLVKGDHKTMQRKDHFIICGHSMLAINTLLQLHERGQPITLIVNLGEEELAQLRQRLGGDYDIMAGDSSDNATLTLAGIGGCKAILALGDNDADNAFVVLAAHDLAPGSKTIVAVNDSKNINKIKKVQPDILLSPQLFGSEVLARVLNGEEIDNQMLISLLLTQGKEAS</sequence>
<dbReference type="InterPro" id="IPR013099">
    <property type="entry name" value="K_chnl_dom"/>
</dbReference>
<comment type="caution">
    <text evidence="4">The sequence shown here is derived from an EMBL/GenBank/DDBJ whole genome shotgun (WGS) entry which is preliminary data.</text>
</comment>
<keyword evidence="2" id="KW-0812">Transmembrane</keyword>
<dbReference type="InterPro" id="IPR003148">
    <property type="entry name" value="RCK_N"/>
</dbReference>
<feature type="domain" description="RCK N-terminal" evidence="3">
    <location>
        <begin position="243"/>
        <end position="363"/>
    </location>
</feature>
<keyword evidence="5" id="KW-1185">Reference proteome</keyword>
<dbReference type="Gene3D" id="3.40.50.720">
    <property type="entry name" value="NAD(P)-binding Rossmann-like Domain"/>
    <property type="match status" value="1"/>
</dbReference>
<gene>
    <name evidence="4" type="primary">kch</name>
    <name evidence="4" type="ORF">LA374_14380</name>
</gene>
<keyword evidence="2" id="KW-0472">Membrane</keyword>
<dbReference type="InterPro" id="IPR036291">
    <property type="entry name" value="NAD(P)-bd_dom_sf"/>
</dbReference>
<dbReference type="SUPFAM" id="SSF81324">
    <property type="entry name" value="Voltage-gated potassium channels"/>
    <property type="match status" value="1"/>
</dbReference>
<feature type="transmembrane region" description="Helical" evidence="2">
    <location>
        <begin position="110"/>
        <end position="127"/>
    </location>
</feature>
<dbReference type="PANTHER" id="PTHR43833">
    <property type="entry name" value="POTASSIUM CHANNEL PROTEIN 2-RELATED-RELATED"/>
    <property type="match status" value="1"/>
</dbReference>
<keyword evidence="4" id="KW-0407">Ion channel</keyword>
<reference evidence="4 5" key="1">
    <citation type="submission" date="2021-09" db="EMBL/GenBank/DDBJ databases">
        <title>Aeromonas schubertii isolated from Asian sea bass.</title>
        <authorList>
            <person name="Pinpimai K."/>
        </authorList>
    </citation>
    <scope>NUCLEOTIDE SEQUENCE [LARGE SCALE GENOMIC DNA]</scope>
    <source>
        <strain evidence="4 5">CHULA2021a</strain>
    </source>
</reference>
<dbReference type="PANTHER" id="PTHR43833:SF11">
    <property type="entry name" value="VOLTAGE-GATED POTASSIUM CHANNEL KCH"/>
    <property type="match status" value="1"/>
</dbReference>
<dbReference type="Pfam" id="PF02254">
    <property type="entry name" value="TrkA_N"/>
    <property type="match status" value="1"/>
</dbReference>
<dbReference type="Pfam" id="PF07885">
    <property type="entry name" value="Ion_trans_2"/>
    <property type="match status" value="1"/>
</dbReference>
<dbReference type="SUPFAM" id="SSF51735">
    <property type="entry name" value="NAD(P)-binding Rossmann-fold domains"/>
    <property type="match status" value="1"/>
</dbReference>
<dbReference type="Gene3D" id="1.10.287.70">
    <property type="match status" value="1"/>
</dbReference>
<dbReference type="GO" id="GO:0034220">
    <property type="term" value="P:monoatomic ion transmembrane transport"/>
    <property type="evidence" value="ECO:0007669"/>
    <property type="project" value="UniProtKB-KW"/>
</dbReference>
<evidence type="ECO:0000313" key="4">
    <source>
        <dbReference type="EMBL" id="MBZ6067385.1"/>
    </source>
</evidence>
<dbReference type="PROSITE" id="PS51201">
    <property type="entry name" value="RCK_N"/>
    <property type="match status" value="1"/>
</dbReference>
<proteinExistence type="predicted"/>
<accession>A0ABS7VDC1</accession>
<protein>
    <submittedName>
        <fullName evidence="4">Voltage-gated potassium channel protein</fullName>
    </submittedName>
</protein>
<dbReference type="RefSeq" id="WP_224159520.1">
    <property type="nucleotide sequence ID" value="NZ_JAIRBS010000001.1"/>
</dbReference>
<dbReference type="NCBIfam" id="NF007828">
    <property type="entry name" value="PRK10537.1"/>
    <property type="match status" value="1"/>
</dbReference>
<evidence type="ECO:0000259" key="3">
    <source>
        <dbReference type="PROSITE" id="PS51201"/>
    </source>
</evidence>
<comment type="subcellular location">
    <subcellularLocation>
        <location evidence="1">Cell membrane</location>
        <topology evidence="1">Multi-pass membrane protein</topology>
    </subcellularLocation>
</comment>
<feature type="transmembrane region" description="Helical" evidence="2">
    <location>
        <begin position="87"/>
        <end position="104"/>
    </location>
</feature>
<feature type="transmembrane region" description="Helical" evidence="2">
    <location>
        <begin position="59"/>
        <end position="82"/>
    </location>
</feature>
<keyword evidence="4" id="KW-0813">Transport</keyword>
<evidence type="ECO:0000256" key="1">
    <source>
        <dbReference type="ARBA" id="ARBA00004651"/>
    </source>
</evidence>
<organism evidence="4 5">
    <name type="scientific">Aeromonas schubertii</name>
    <dbReference type="NCBI Taxonomy" id="652"/>
    <lineage>
        <taxon>Bacteria</taxon>
        <taxon>Pseudomonadati</taxon>
        <taxon>Pseudomonadota</taxon>
        <taxon>Gammaproteobacteria</taxon>
        <taxon>Aeromonadales</taxon>
        <taxon>Aeromonadaceae</taxon>
        <taxon>Aeromonas</taxon>
    </lineage>
</organism>
<dbReference type="InterPro" id="IPR050721">
    <property type="entry name" value="Trk_Ktr_HKT_K-transport"/>
</dbReference>
<evidence type="ECO:0000313" key="5">
    <source>
        <dbReference type="Proteomes" id="UP000774958"/>
    </source>
</evidence>
<feature type="transmembrane region" description="Helical" evidence="2">
    <location>
        <begin position="21"/>
        <end position="39"/>
    </location>
</feature>
<feature type="transmembrane region" description="Helical" evidence="2">
    <location>
        <begin position="139"/>
        <end position="161"/>
    </location>
</feature>
<keyword evidence="2" id="KW-1133">Transmembrane helix</keyword>